<accession>A0A0P1I7J7</accession>
<feature type="region of interest" description="Disordered" evidence="1">
    <location>
        <begin position="1"/>
        <end position="22"/>
    </location>
</feature>
<dbReference type="Proteomes" id="UP000051260">
    <property type="component" value="Unassembled WGS sequence"/>
</dbReference>
<dbReference type="EMBL" id="CYUD01000004">
    <property type="protein sequence ID" value="CUJ95443.1"/>
    <property type="molecule type" value="Genomic_DNA"/>
</dbReference>
<keyword evidence="3" id="KW-1185">Reference proteome</keyword>
<evidence type="ECO:0000313" key="2">
    <source>
        <dbReference type="EMBL" id="CUJ95443.1"/>
    </source>
</evidence>
<reference evidence="3" key="1">
    <citation type="submission" date="2015-09" db="EMBL/GenBank/DDBJ databases">
        <authorList>
            <person name="Rodrigo-Torres L."/>
            <person name="Arahal D.R."/>
        </authorList>
    </citation>
    <scope>NUCLEOTIDE SEQUENCE [LARGE SCALE GENOMIC DNA]</scope>
    <source>
        <strain evidence="3">CECT 5091</strain>
    </source>
</reference>
<sequence length="65" mass="7254">MMGMVEAPQISDSQTRTNRRPDVRAIGEPWYYKDPIKCSLAKATTHGTLSLCNQGGELESHDFLT</sequence>
<proteinExistence type="predicted"/>
<gene>
    <name evidence="2" type="ORF">RUE5091_01538</name>
</gene>
<name>A0A0P1I7J7_9RHOB</name>
<protein>
    <submittedName>
        <fullName evidence="2">Uncharacterized protein</fullName>
    </submittedName>
</protein>
<organism evidence="2 3">
    <name type="scientific">Ruegeria denitrificans</name>
    <dbReference type="NCBI Taxonomy" id="1715692"/>
    <lineage>
        <taxon>Bacteria</taxon>
        <taxon>Pseudomonadati</taxon>
        <taxon>Pseudomonadota</taxon>
        <taxon>Alphaproteobacteria</taxon>
        <taxon>Rhodobacterales</taxon>
        <taxon>Roseobacteraceae</taxon>
        <taxon>Ruegeria</taxon>
    </lineage>
</organism>
<evidence type="ECO:0000256" key="1">
    <source>
        <dbReference type="SAM" id="MobiDB-lite"/>
    </source>
</evidence>
<evidence type="ECO:0000313" key="3">
    <source>
        <dbReference type="Proteomes" id="UP000051260"/>
    </source>
</evidence>
<dbReference type="AlphaFoldDB" id="A0A0P1I7J7"/>